<gene>
    <name evidence="2" type="ORF">P153DRAFT_391151</name>
</gene>
<name>A0A6A5ZXV5_9PLEO</name>
<proteinExistence type="predicted"/>
<feature type="region of interest" description="Disordered" evidence="1">
    <location>
        <begin position="99"/>
        <end position="120"/>
    </location>
</feature>
<accession>A0A6A5ZXV5</accession>
<evidence type="ECO:0000313" key="3">
    <source>
        <dbReference type="Proteomes" id="UP000799771"/>
    </source>
</evidence>
<dbReference type="AlphaFoldDB" id="A0A6A5ZXV5"/>
<keyword evidence="3" id="KW-1185">Reference proteome</keyword>
<reference evidence="2" key="1">
    <citation type="journal article" date="2020" name="Stud. Mycol.">
        <title>101 Dothideomycetes genomes: a test case for predicting lifestyles and emergence of pathogens.</title>
        <authorList>
            <person name="Haridas S."/>
            <person name="Albert R."/>
            <person name="Binder M."/>
            <person name="Bloem J."/>
            <person name="Labutti K."/>
            <person name="Salamov A."/>
            <person name="Andreopoulos B."/>
            <person name="Baker S."/>
            <person name="Barry K."/>
            <person name="Bills G."/>
            <person name="Bluhm B."/>
            <person name="Cannon C."/>
            <person name="Castanera R."/>
            <person name="Culley D."/>
            <person name="Daum C."/>
            <person name="Ezra D."/>
            <person name="Gonzalez J."/>
            <person name="Henrissat B."/>
            <person name="Kuo A."/>
            <person name="Liang C."/>
            <person name="Lipzen A."/>
            <person name="Lutzoni F."/>
            <person name="Magnuson J."/>
            <person name="Mondo S."/>
            <person name="Nolan M."/>
            <person name="Ohm R."/>
            <person name="Pangilinan J."/>
            <person name="Park H.-J."/>
            <person name="Ramirez L."/>
            <person name="Alfaro M."/>
            <person name="Sun H."/>
            <person name="Tritt A."/>
            <person name="Yoshinaga Y."/>
            <person name="Zwiers L.-H."/>
            <person name="Turgeon B."/>
            <person name="Goodwin S."/>
            <person name="Spatafora J."/>
            <person name="Crous P."/>
            <person name="Grigoriev I."/>
        </authorList>
    </citation>
    <scope>NUCLEOTIDE SEQUENCE</scope>
    <source>
        <strain evidence="2">CBS 119687</strain>
    </source>
</reference>
<dbReference type="GeneID" id="54411445"/>
<sequence length="120" mass="13757">MHYSDPLIALDPYYHSNIHEKIVDAEPQILDASLEQEADEPLMEWEARFMHVHPVLNKSSLMEYRLAMRIVSTRNCPRKEPTRFDQIRGLKPNALDAGYDAHNSDAYPSNGTFELDGDKG</sequence>
<organism evidence="2 3">
    <name type="scientific">Dothidotthia symphoricarpi CBS 119687</name>
    <dbReference type="NCBI Taxonomy" id="1392245"/>
    <lineage>
        <taxon>Eukaryota</taxon>
        <taxon>Fungi</taxon>
        <taxon>Dikarya</taxon>
        <taxon>Ascomycota</taxon>
        <taxon>Pezizomycotina</taxon>
        <taxon>Dothideomycetes</taxon>
        <taxon>Pleosporomycetidae</taxon>
        <taxon>Pleosporales</taxon>
        <taxon>Dothidotthiaceae</taxon>
        <taxon>Dothidotthia</taxon>
    </lineage>
</organism>
<dbReference type="Proteomes" id="UP000799771">
    <property type="component" value="Unassembled WGS sequence"/>
</dbReference>
<dbReference type="EMBL" id="ML977522">
    <property type="protein sequence ID" value="KAF2123734.1"/>
    <property type="molecule type" value="Genomic_DNA"/>
</dbReference>
<evidence type="ECO:0000313" key="2">
    <source>
        <dbReference type="EMBL" id="KAF2123734.1"/>
    </source>
</evidence>
<protein>
    <submittedName>
        <fullName evidence="2">Uncharacterized protein</fullName>
    </submittedName>
</protein>
<evidence type="ECO:0000256" key="1">
    <source>
        <dbReference type="SAM" id="MobiDB-lite"/>
    </source>
</evidence>
<dbReference type="RefSeq" id="XP_033518128.1">
    <property type="nucleotide sequence ID" value="XM_033671013.1"/>
</dbReference>